<keyword evidence="6" id="KW-0408">Iron</keyword>
<keyword evidence="5" id="KW-0479">Metal-binding</keyword>
<reference evidence="14 15" key="1">
    <citation type="journal article" date="2009" name="Stand. Genomic Sci.">
        <title>Complete genome sequence of Sanguibacter keddieii type strain (ST-74).</title>
        <authorList>
            <person name="Ivanova N."/>
            <person name="Sikorski J."/>
            <person name="Sims D."/>
            <person name="Brettin T."/>
            <person name="Detter J.C."/>
            <person name="Han C."/>
            <person name="Lapidus A."/>
            <person name="Copeland A."/>
            <person name="Glavina Del Rio T."/>
            <person name="Nolan M."/>
            <person name="Chen F."/>
            <person name="Lucas S."/>
            <person name="Tice H."/>
            <person name="Cheng J.F."/>
            <person name="Bruce D."/>
            <person name="Goodwin L."/>
            <person name="Pitluck S."/>
            <person name="Pati A."/>
            <person name="Mavromatis K."/>
            <person name="Chen A."/>
            <person name="Palaniappan K."/>
            <person name="D'haeseleer P."/>
            <person name="Chain P."/>
            <person name="Bristow J."/>
            <person name="Eisen J.A."/>
            <person name="Markowitz V."/>
            <person name="Hugenholtz P."/>
            <person name="Goker M."/>
            <person name="Pukall R."/>
            <person name="Klenk H.P."/>
            <person name="Kyrpides N.C."/>
        </authorList>
    </citation>
    <scope>NUCLEOTIDE SEQUENCE [LARGE SCALE GENOMIC DNA]</scope>
    <source>
        <strain evidence="15">ATCC 51767 / DSM 10542 / NCFB 3025 / ST-74</strain>
    </source>
</reference>
<dbReference type="Pfam" id="PF02467">
    <property type="entry name" value="Whib"/>
    <property type="match status" value="1"/>
</dbReference>
<dbReference type="HOGENOM" id="CLU_1659511_0_0_11"/>
<protein>
    <submittedName>
        <fullName evidence="14">Transcription factor WhiB</fullName>
    </submittedName>
</protein>
<comment type="similarity">
    <text evidence="3">Belongs to the WhiB family.</text>
</comment>
<evidence type="ECO:0000256" key="10">
    <source>
        <dbReference type="ARBA" id="ARBA00023157"/>
    </source>
</evidence>
<accession>D1BDS7</accession>
<evidence type="ECO:0000313" key="14">
    <source>
        <dbReference type="EMBL" id="ACZ23148.1"/>
    </source>
</evidence>
<evidence type="ECO:0000256" key="1">
    <source>
        <dbReference type="ARBA" id="ARBA00001966"/>
    </source>
</evidence>
<proteinExistence type="inferred from homology"/>
<evidence type="ECO:0000256" key="9">
    <source>
        <dbReference type="ARBA" id="ARBA00023125"/>
    </source>
</evidence>
<evidence type="ECO:0000256" key="4">
    <source>
        <dbReference type="ARBA" id="ARBA00022485"/>
    </source>
</evidence>
<dbReference type="AlphaFoldDB" id="D1BDS7"/>
<evidence type="ECO:0000259" key="13">
    <source>
        <dbReference type="PROSITE" id="PS51674"/>
    </source>
</evidence>
<dbReference type="PANTHER" id="PTHR38839">
    <property type="entry name" value="TRANSCRIPTIONAL REGULATOR WHID-RELATED"/>
    <property type="match status" value="1"/>
</dbReference>
<dbReference type="GO" id="GO:0005737">
    <property type="term" value="C:cytoplasm"/>
    <property type="evidence" value="ECO:0007669"/>
    <property type="project" value="UniProtKB-SubCell"/>
</dbReference>
<dbReference type="RefSeq" id="WP_012868216.1">
    <property type="nucleotide sequence ID" value="NC_013521.1"/>
</dbReference>
<evidence type="ECO:0000256" key="5">
    <source>
        <dbReference type="ARBA" id="ARBA00022723"/>
    </source>
</evidence>
<gene>
    <name evidence="14" type="ordered locus">Sked_32520</name>
</gene>
<feature type="compositionally biased region" description="Polar residues" evidence="12">
    <location>
        <begin position="1"/>
        <end position="13"/>
    </location>
</feature>
<keyword evidence="9" id="KW-0238">DNA-binding</keyword>
<evidence type="ECO:0000256" key="11">
    <source>
        <dbReference type="ARBA" id="ARBA00023163"/>
    </source>
</evidence>
<dbReference type="InterPro" id="IPR034768">
    <property type="entry name" value="4FE4S_WBL"/>
</dbReference>
<evidence type="ECO:0000256" key="8">
    <source>
        <dbReference type="ARBA" id="ARBA00023015"/>
    </source>
</evidence>
<name>D1BDS7_SANKS</name>
<dbReference type="GO" id="GO:0045892">
    <property type="term" value="P:negative regulation of DNA-templated transcription"/>
    <property type="evidence" value="ECO:0007669"/>
    <property type="project" value="TreeGrafter"/>
</dbReference>
<evidence type="ECO:0000256" key="3">
    <source>
        <dbReference type="ARBA" id="ARBA00006597"/>
    </source>
</evidence>
<dbReference type="PROSITE" id="PS51674">
    <property type="entry name" value="4FE4S_WBL"/>
    <property type="match status" value="1"/>
</dbReference>
<sequence>MVKCSTLQSTTEYLTHRTTRPPETITEDPMPTPALIRPAATAPPVPPVAPRPRPDRGWARAAACDGTDPALFDPVNRHVAERATAVCATCPVRRACLLEALTDESDSAYGPWLVRGGLTPKERRELSPHERSALVADLRATAVGTRTTAPAATIAPSAA</sequence>
<dbReference type="KEGG" id="ske:Sked_32520"/>
<comment type="subcellular location">
    <subcellularLocation>
        <location evidence="2">Cytoplasm</location>
    </subcellularLocation>
</comment>
<dbReference type="STRING" id="446469.Sked_32520"/>
<evidence type="ECO:0000256" key="6">
    <source>
        <dbReference type="ARBA" id="ARBA00023004"/>
    </source>
</evidence>
<dbReference type="InterPro" id="IPR003482">
    <property type="entry name" value="Whib"/>
</dbReference>
<feature type="region of interest" description="Disordered" evidence="12">
    <location>
        <begin position="1"/>
        <end position="60"/>
    </location>
</feature>
<dbReference type="GO" id="GO:0045454">
    <property type="term" value="P:cell redox homeostasis"/>
    <property type="evidence" value="ECO:0007669"/>
    <property type="project" value="TreeGrafter"/>
</dbReference>
<evidence type="ECO:0000313" key="15">
    <source>
        <dbReference type="Proteomes" id="UP000000322"/>
    </source>
</evidence>
<feature type="compositionally biased region" description="Pro residues" evidence="12">
    <location>
        <begin position="41"/>
        <end position="51"/>
    </location>
</feature>
<dbReference type="GO" id="GO:0047134">
    <property type="term" value="F:protein-disulfide reductase [NAD(P)H] activity"/>
    <property type="evidence" value="ECO:0007669"/>
    <property type="project" value="TreeGrafter"/>
</dbReference>
<keyword evidence="7" id="KW-0411">Iron-sulfur</keyword>
<keyword evidence="8" id="KW-0805">Transcription regulation</keyword>
<comment type="cofactor">
    <cofactor evidence="1">
        <name>[4Fe-4S] cluster</name>
        <dbReference type="ChEBI" id="CHEBI:49883"/>
    </cofactor>
</comment>
<feature type="domain" description="4Fe-4S Wbl-type" evidence="13">
    <location>
        <begin position="63"/>
        <end position="125"/>
    </location>
</feature>
<evidence type="ECO:0000256" key="12">
    <source>
        <dbReference type="SAM" id="MobiDB-lite"/>
    </source>
</evidence>
<dbReference type="GO" id="GO:0051539">
    <property type="term" value="F:4 iron, 4 sulfur cluster binding"/>
    <property type="evidence" value="ECO:0007669"/>
    <property type="project" value="UniProtKB-KW"/>
</dbReference>
<dbReference type="GO" id="GO:0046872">
    <property type="term" value="F:metal ion binding"/>
    <property type="evidence" value="ECO:0007669"/>
    <property type="project" value="UniProtKB-KW"/>
</dbReference>
<keyword evidence="11" id="KW-0804">Transcription</keyword>
<dbReference type="EMBL" id="CP001819">
    <property type="protein sequence ID" value="ACZ23148.1"/>
    <property type="molecule type" value="Genomic_DNA"/>
</dbReference>
<keyword evidence="10" id="KW-1015">Disulfide bond</keyword>
<evidence type="ECO:0000256" key="2">
    <source>
        <dbReference type="ARBA" id="ARBA00004496"/>
    </source>
</evidence>
<evidence type="ECO:0000256" key="7">
    <source>
        <dbReference type="ARBA" id="ARBA00023014"/>
    </source>
</evidence>
<dbReference type="Proteomes" id="UP000000322">
    <property type="component" value="Chromosome"/>
</dbReference>
<organism evidence="14 15">
    <name type="scientific">Sanguibacter keddieii (strain ATCC 51767 / DSM 10542 / NCFB 3025 / ST-74)</name>
    <dbReference type="NCBI Taxonomy" id="446469"/>
    <lineage>
        <taxon>Bacteria</taxon>
        <taxon>Bacillati</taxon>
        <taxon>Actinomycetota</taxon>
        <taxon>Actinomycetes</taxon>
        <taxon>Micrococcales</taxon>
        <taxon>Sanguibacteraceae</taxon>
        <taxon>Sanguibacter</taxon>
    </lineage>
</organism>
<keyword evidence="4" id="KW-0004">4Fe-4S</keyword>
<dbReference type="GO" id="GO:0003677">
    <property type="term" value="F:DNA binding"/>
    <property type="evidence" value="ECO:0007669"/>
    <property type="project" value="UniProtKB-KW"/>
</dbReference>
<keyword evidence="15" id="KW-1185">Reference proteome</keyword>